<dbReference type="AlphaFoldDB" id="A0A3N4HUF9"/>
<name>A0A3N4HUF9_ASCIM</name>
<gene>
    <name evidence="1" type="ORF">BJ508DRAFT_310807</name>
</gene>
<dbReference type="EMBL" id="ML119739">
    <property type="protein sequence ID" value="RPA76696.1"/>
    <property type="molecule type" value="Genomic_DNA"/>
</dbReference>
<evidence type="ECO:0000313" key="1">
    <source>
        <dbReference type="EMBL" id="RPA76696.1"/>
    </source>
</evidence>
<organism evidence="1 2">
    <name type="scientific">Ascobolus immersus RN42</name>
    <dbReference type="NCBI Taxonomy" id="1160509"/>
    <lineage>
        <taxon>Eukaryota</taxon>
        <taxon>Fungi</taxon>
        <taxon>Dikarya</taxon>
        <taxon>Ascomycota</taxon>
        <taxon>Pezizomycotina</taxon>
        <taxon>Pezizomycetes</taxon>
        <taxon>Pezizales</taxon>
        <taxon>Ascobolaceae</taxon>
        <taxon>Ascobolus</taxon>
    </lineage>
</organism>
<reference evidence="1 2" key="1">
    <citation type="journal article" date="2018" name="Nat. Ecol. Evol.">
        <title>Pezizomycetes genomes reveal the molecular basis of ectomycorrhizal truffle lifestyle.</title>
        <authorList>
            <person name="Murat C."/>
            <person name="Payen T."/>
            <person name="Noel B."/>
            <person name="Kuo A."/>
            <person name="Morin E."/>
            <person name="Chen J."/>
            <person name="Kohler A."/>
            <person name="Krizsan K."/>
            <person name="Balestrini R."/>
            <person name="Da Silva C."/>
            <person name="Montanini B."/>
            <person name="Hainaut M."/>
            <person name="Levati E."/>
            <person name="Barry K.W."/>
            <person name="Belfiori B."/>
            <person name="Cichocki N."/>
            <person name="Clum A."/>
            <person name="Dockter R.B."/>
            <person name="Fauchery L."/>
            <person name="Guy J."/>
            <person name="Iotti M."/>
            <person name="Le Tacon F."/>
            <person name="Lindquist E.A."/>
            <person name="Lipzen A."/>
            <person name="Malagnac F."/>
            <person name="Mello A."/>
            <person name="Molinier V."/>
            <person name="Miyauchi S."/>
            <person name="Poulain J."/>
            <person name="Riccioni C."/>
            <person name="Rubini A."/>
            <person name="Sitrit Y."/>
            <person name="Splivallo R."/>
            <person name="Traeger S."/>
            <person name="Wang M."/>
            <person name="Zifcakova L."/>
            <person name="Wipf D."/>
            <person name="Zambonelli A."/>
            <person name="Paolocci F."/>
            <person name="Nowrousian M."/>
            <person name="Ottonello S."/>
            <person name="Baldrian P."/>
            <person name="Spatafora J.W."/>
            <person name="Henrissat B."/>
            <person name="Nagy L.G."/>
            <person name="Aury J.M."/>
            <person name="Wincker P."/>
            <person name="Grigoriev I.V."/>
            <person name="Bonfante P."/>
            <person name="Martin F.M."/>
        </authorList>
    </citation>
    <scope>NUCLEOTIDE SEQUENCE [LARGE SCALE GENOMIC DNA]</scope>
    <source>
        <strain evidence="1 2">RN42</strain>
    </source>
</reference>
<keyword evidence="2" id="KW-1185">Reference proteome</keyword>
<sequence length="152" mass="17211">MRDTGMTAQNHSIRPKVSSSSTFFGVERVWLFLSEKILVRIVVAGYMPGYGILHRSPIMARCLVTAREVSKRALEAPVHKQPICGERCSVRNDPKKELRMQSLTNPFASLVHYHKQNPVRAGHRPYLFRQLSVRVRLQQSVTTGALSRKGSI</sequence>
<protein>
    <submittedName>
        <fullName evidence="1">Uncharacterized protein</fullName>
    </submittedName>
</protein>
<evidence type="ECO:0000313" key="2">
    <source>
        <dbReference type="Proteomes" id="UP000275078"/>
    </source>
</evidence>
<accession>A0A3N4HUF9</accession>
<proteinExistence type="predicted"/>
<dbReference type="Proteomes" id="UP000275078">
    <property type="component" value="Unassembled WGS sequence"/>
</dbReference>